<accession>A0A087G069</accession>
<evidence type="ECO:0000256" key="1">
    <source>
        <dbReference type="SAM" id="Phobius"/>
    </source>
</evidence>
<organism evidence="2 3">
    <name type="scientific">Arabis alpina</name>
    <name type="common">Alpine rock-cress</name>
    <dbReference type="NCBI Taxonomy" id="50452"/>
    <lineage>
        <taxon>Eukaryota</taxon>
        <taxon>Viridiplantae</taxon>
        <taxon>Streptophyta</taxon>
        <taxon>Embryophyta</taxon>
        <taxon>Tracheophyta</taxon>
        <taxon>Spermatophyta</taxon>
        <taxon>Magnoliopsida</taxon>
        <taxon>eudicotyledons</taxon>
        <taxon>Gunneridae</taxon>
        <taxon>Pentapetalae</taxon>
        <taxon>rosids</taxon>
        <taxon>malvids</taxon>
        <taxon>Brassicales</taxon>
        <taxon>Brassicaceae</taxon>
        <taxon>Arabideae</taxon>
        <taxon>Arabis</taxon>
    </lineage>
</organism>
<gene>
    <name evidence="2" type="ORF">AALP_AAs69824U000100</name>
</gene>
<protein>
    <submittedName>
        <fullName evidence="2">Uncharacterized protein</fullName>
    </submittedName>
</protein>
<sequence>AGYDGCSGKVLNPTSQLGSLCSHGAKPHSVTQLCLLKAMSDLKPPLWRCSSFPPAMSKPPNLSLRQPTVSFSCNSLVFMGLLLLEGMAHKIIALLGVLVTGFRLERMWILSNFNVVTISSLQIVVTSAIVRQLGWECKSKSLDSLVTRTKARAALDEEKRTCSVKSDSFHMGRAFSLGSAVSKLHVVFHDSFDVFCFSFILTLCFVTESI</sequence>
<reference evidence="3" key="1">
    <citation type="journal article" date="2015" name="Nat. Plants">
        <title>Genome expansion of Arabis alpina linked with retrotransposition and reduced symmetric DNA methylation.</title>
        <authorList>
            <person name="Willing E.M."/>
            <person name="Rawat V."/>
            <person name="Mandakova T."/>
            <person name="Maumus F."/>
            <person name="James G.V."/>
            <person name="Nordstroem K.J."/>
            <person name="Becker C."/>
            <person name="Warthmann N."/>
            <person name="Chica C."/>
            <person name="Szarzynska B."/>
            <person name="Zytnicki M."/>
            <person name="Albani M.C."/>
            <person name="Kiefer C."/>
            <person name="Bergonzi S."/>
            <person name="Castaings L."/>
            <person name="Mateos J.L."/>
            <person name="Berns M.C."/>
            <person name="Bujdoso N."/>
            <person name="Piofczyk T."/>
            <person name="de Lorenzo L."/>
            <person name="Barrero-Sicilia C."/>
            <person name="Mateos I."/>
            <person name="Piednoel M."/>
            <person name="Hagmann J."/>
            <person name="Chen-Min-Tao R."/>
            <person name="Iglesias-Fernandez R."/>
            <person name="Schuster S.C."/>
            <person name="Alonso-Blanco C."/>
            <person name="Roudier F."/>
            <person name="Carbonero P."/>
            <person name="Paz-Ares J."/>
            <person name="Davis S.J."/>
            <person name="Pecinka A."/>
            <person name="Quesneville H."/>
            <person name="Colot V."/>
            <person name="Lysak M.A."/>
            <person name="Weigel D."/>
            <person name="Coupland G."/>
            <person name="Schneeberger K."/>
        </authorList>
    </citation>
    <scope>NUCLEOTIDE SEQUENCE [LARGE SCALE GENOMIC DNA]</scope>
    <source>
        <strain evidence="3">cv. Pajares</strain>
    </source>
</reference>
<evidence type="ECO:0000313" key="3">
    <source>
        <dbReference type="Proteomes" id="UP000029120"/>
    </source>
</evidence>
<feature type="transmembrane region" description="Helical" evidence="1">
    <location>
        <begin position="76"/>
        <end position="102"/>
    </location>
</feature>
<feature type="non-terminal residue" evidence="2">
    <location>
        <position position="1"/>
    </location>
</feature>
<keyword evidence="3" id="KW-1185">Reference proteome</keyword>
<keyword evidence="1" id="KW-0812">Transmembrane</keyword>
<dbReference type="EMBL" id="KL980676">
    <property type="protein sequence ID" value="KFK23271.1"/>
    <property type="molecule type" value="Genomic_DNA"/>
</dbReference>
<dbReference type="Proteomes" id="UP000029120">
    <property type="component" value="Unassembled WGS sequence"/>
</dbReference>
<name>A0A087G069_ARAAL</name>
<keyword evidence="1" id="KW-1133">Transmembrane helix</keyword>
<dbReference type="Gramene" id="KFK23271">
    <property type="protein sequence ID" value="KFK23271"/>
    <property type="gene ID" value="AALP_AAs69824U000100"/>
</dbReference>
<proteinExistence type="predicted"/>
<keyword evidence="1" id="KW-0472">Membrane</keyword>
<dbReference type="AlphaFoldDB" id="A0A087G069"/>
<evidence type="ECO:0000313" key="2">
    <source>
        <dbReference type="EMBL" id="KFK23271.1"/>
    </source>
</evidence>
<feature type="transmembrane region" description="Helical" evidence="1">
    <location>
        <begin position="108"/>
        <end position="130"/>
    </location>
</feature>